<dbReference type="RefSeq" id="WP_271312287.1">
    <property type="nucleotide sequence ID" value="NZ_JABXJJ020000035.1"/>
</dbReference>
<dbReference type="AlphaFoldDB" id="A0AA90KI86"/>
<dbReference type="GO" id="GO:0016042">
    <property type="term" value="P:lipid catabolic process"/>
    <property type="evidence" value="ECO:0007669"/>
    <property type="project" value="UniProtKB-KW"/>
</dbReference>
<keyword evidence="8" id="KW-0443">Lipid metabolism</keyword>
<dbReference type="SUPFAM" id="SSF50022">
    <property type="entry name" value="ISP domain"/>
    <property type="match status" value="1"/>
</dbReference>
<dbReference type="InterPro" id="IPR017941">
    <property type="entry name" value="Rieske_2Fe-2S"/>
</dbReference>
<dbReference type="PROSITE" id="PS51296">
    <property type="entry name" value="RIESKE"/>
    <property type="match status" value="1"/>
</dbReference>
<evidence type="ECO:0000256" key="2">
    <source>
        <dbReference type="ARBA" id="ARBA00022714"/>
    </source>
</evidence>
<keyword evidence="5" id="KW-0560">Oxidoreductase</keyword>
<comment type="cofactor">
    <cofactor evidence="1">
        <name>Fe cation</name>
        <dbReference type="ChEBI" id="CHEBI:24875"/>
    </cofactor>
</comment>
<dbReference type="EMBL" id="JABXJJ020000035">
    <property type="protein sequence ID" value="MDI5972705.1"/>
    <property type="molecule type" value="Genomic_DNA"/>
</dbReference>
<keyword evidence="8" id="KW-0753">Steroid metabolism</keyword>
<gene>
    <name evidence="13" type="ORF">POF50_025750</name>
</gene>
<name>A0AA90KI86_9ACTN</name>
<sequence>MKRRTAPAEARTRPSRRYARRITEGPTPADQRPPELPYPDGWFAVAFAAELTAGTVLTRPLQGEDVVLYRLRDGGVRAVRPYCPHLGAHLGLAGLEGDDLVCAFHRFAFGPDGSCVRTAYGTPPRSAALTRVHVREANDMVLVWRHQGGRPPLWEPPAWHALGDTPPRTVTWEMSGHSQDVIENVVDLGHFSELHGWGEFEVSAPFVFGERTFQVSMRHAERFPLLGETTLEVEVEACGLSRLHICTAIPRLGLRTCTLLCPTMITPNRLQLRHVSRIALSEPGWLPGPSARWLSRIAACLLSGPTLHAGHAFLAADFPIWDTKRYQSPPRLVQGDGPIGPYRHWARRFYSSPQAGPAAPRIGPARTGDADVEAREEGDRAETPLR</sequence>
<reference evidence="13" key="1">
    <citation type="submission" date="2023-05" db="EMBL/GenBank/DDBJ databases">
        <title>Streptantibioticus silvisoli sp. nov., acidotolerant actinomycetes 1 from pine litter.</title>
        <authorList>
            <person name="Swiecimska M."/>
            <person name="Golinska P."/>
            <person name="Sangal V."/>
            <person name="Wachnowicz B."/>
            <person name="Goodfellow M."/>
        </authorList>
    </citation>
    <scope>NUCLEOTIDE SEQUENCE</scope>
    <source>
        <strain evidence="13">SL13</strain>
    </source>
</reference>
<feature type="region of interest" description="Disordered" evidence="11">
    <location>
        <begin position="1"/>
        <end position="35"/>
    </location>
</feature>
<protein>
    <recommendedName>
        <fullName evidence="9">Rieske-type oxygenase</fullName>
    </recommendedName>
</protein>
<evidence type="ECO:0000256" key="3">
    <source>
        <dbReference type="ARBA" id="ARBA00022723"/>
    </source>
</evidence>
<feature type="domain" description="Rieske" evidence="12">
    <location>
        <begin position="42"/>
        <end position="143"/>
    </location>
</feature>
<evidence type="ECO:0000256" key="11">
    <source>
        <dbReference type="SAM" id="MobiDB-lite"/>
    </source>
</evidence>
<feature type="region of interest" description="Disordered" evidence="11">
    <location>
        <begin position="352"/>
        <end position="386"/>
    </location>
</feature>
<feature type="compositionally biased region" description="Low complexity" evidence="11">
    <location>
        <begin position="353"/>
        <end position="366"/>
    </location>
</feature>
<dbReference type="PANTHER" id="PTHR21266:SF60">
    <property type="entry name" value="3-KETOSTEROID-9-ALPHA-MONOOXYGENASE, OXYGENASE COMPONENT"/>
    <property type="match status" value="1"/>
</dbReference>
<dbReference type="GO" id="GO:0016705">
    <property type="term" value="F:oxidoreductase activity, acting on paired donors, with incorporation or reduction of molecular oxygen"/>
    <property type="evidence" value="ECO:0007669"/>
    <property type="project" value="UniProtKB-ARBA"/>
</dbReference>
<organism evidence="13">
    <name type="scientific">Streptantibioticus silvisoli</name>
    <dbReference type="NCBI Taxonomy" id="2705255"/>
    <lineage>
        <taxon>Bacteria</taxon>
        <taxon>Bacillati</taxon>
        <taxon>Actinomycetota</taxon>
        <taxon>Actinomycetes</taxon>
        <taxon>Kitasatosporales</taxon>
        <taxon>Streptomycetaceae</taxon>
        <taxon>Streptantibioticus</taxon>
    </lineage>
</organism>
<proteinExistence type="predicted"/>
<evidence type="ECO:0000259" key="12">
    <source>
        <dbReference type="PROSITE" id="PS51296"/>
    </source>
</evidence>
<keyword evidence="2" id="KW-0001">2Fe-2S</keyword>
<evidence type="ECO:0000256" key="10">
    <source>
        <dbReference type="ARBA" id="ARBA00046982"/>
    </source>
</evidence>
<evidence type="ECO:0000256" key="8">
    <source>
        <dbReference type="ARBA" id="ARBA00023221"/>
    </source>
</evidence>
<comment type="subunit">
    <text evidence="10">Homotrimer. The two-component system 3-ketosteroid-9-alpha-monooxygenase is composed of an oxygenase component KshA and a reductase component KshB.</text>
</comment>
<evidence type="ECO:0000256" key="9">
    <source>
        <dbReference type="ARBA" id="ARBA00030944"/>
    </source>
</evidence>
<dbReference type="SUPFAM" id="SSF55961">
    <property type="entry name" value="Bet v1-like"/>
    <property type="match status" value="1"/>
</dbReference>
<dbReference type="PANTHER" id="PTHR21266">
    <property type="entry name" value="IRON-SULFUR DOMAIN CONTAINING PROTEIN"/>
    <property type="match status" value="1"/>
</dbReference>
<dbReference type="InterPro" id="IPR050584">
    <property type="entry name" value="Cholesterol_7-desaturase"/>
</dbReference>
<evidence type="ECO:0000256" key="5">
    <source>
        <dbReference type="ARBA" id="ARBA00023002"/>
    </source>
</evidence>
<evidence type="ECO:0000256" key="4">
    <source>
        <dbReference type="ARBA" id="ARBA00022963"/>
    </source>
</evidence>
<keyword evidence="6" id="KW-0408">Iron</keyword>
<evidence type="ECO:0000256" key="1">
    <source>
        <dbReference type="ARBA" id="ARBA00001962"/>
    </source>
</evidence>
<feature type="compositionally biased region" description="Basic and acidic residues" evidence="11">
    <location>
        <begin position="368"/>
        <end position="386"/>
    </location>
</feature>
<dbReference type="Pfam" id="PF19298">
    <property type="entry name" value="KshA_C"/>
    <property type="match status" value="1"/>
</dbReference>
<evidence type="ECO:0000256" key="6">
    <source>
        <dbReference type="ARBA" id="ARBA00023004"/>
    </source>
</evidence>
<dbReference type="GO" id="GO:0004497">
    <property type="term" value="F:monooxygenase activity"/>
    <property type="evidence" value="ECO:0007669"/>
    <property type="project" value="UniProtKB-ARBA"/>
</dbReference>
<keyword evidence="3" id="KW-0479">Metal-binding</keyword>
<evidence type="ECO:0000256" key="7">
    <source>
        <dbReference type="ARBA" id="ARBA00023014"/>
    </source>
</evidence>
<dbReference type="Gene3D" id="3.90.380.10">
    <property type="entry name" value="Naphthalene 1,2-dioxygenase Alpha Subunit, Chain A, domain 1"/>
    <property type="match status" value="1"/>
</dbReference>
<dbReference type="InterPro" id="IPR036922">
    <property type="entry name" value="Rieske_2Fe-2S_sf"/>
</dbReference>
<dbReference type="Pfam" id="PF00355">
    <property type="entry name" value="Rieske"/>
    <property type="match status" value="1"/>
</dbReference>
<accession>A0AA90KI86</accession>
<dbReference type="GO" id="GO:0008203">
    <property type="term" value="P:cholesterol metabolic process"/>
    <property type="evidence" value="ECO:0007669"/>
    <property type="project" value="InterPro"/>
</dbReference>
<dbReference type="InterPro" id="IPR045605">
    <property type="entry name" value="KshA-like_C"/>
</dbReference>
<keyword evidence="4" id="KW-0442">Lipid degradation</keyword>
<dbReference type="GO" id="GO:0046872">
    <property type="term" value="F:metal ion binding"/>
    <property type="evidence" value="ECO:0007669"/>
    <property type="project" value="UniProtKB-KW"/>
</dbReference>
<dbReference type="Gene3D" id="2.102.10.10">
    <property type="entry name" value="Rieske [2Fe-2S] iron-sulphur domain"/>
    <property type="match status" value="1"/>
</dbReference>
<comment type="caution">
    <text evidence="13">The sequence shown here is derived from an EMBL/GenBank/DDBJ whole genome shotgun (WGS) entry which is preliminary data.</text>
</comment>
<evidence type="ECO:0000313" key="13">
    <source>
        <dbReference type="EMBL" id="MDI5972705.1"/>
    </source>
</evidence>
<dbReference type="GO" id="GO:0051537">
    <property type="term" value="F:2 iron, 2 sulfur cluster binding"/>
    <property type="evidence" value="ECO:0007669"/>
    <property type="project" value="UniProtKB-KW"/>
</dbReference>
<keyword evidence="7" id="KW-0411">Iron-sulfur</keyword>